<dbReference type="PATRIC" id="fig|408015.6.peg.3728"/>
<proteinExistence type="predicted"/>
<accession>A0A0F7FYE7</accession>
<dbReference type="EMBL" id="CP009922">
    <property type="protein sequence ID" value="AKG45063.1"/>
    <property type="molecule type" value="Genomic_DNA"/>
</dbReference>
<dbReference type="Proteomes" id="UP000034034">
    <property type="component" value="Chromosome"/>
</dbReference>
<dbReference type="KEGG" id="sxi:SXIM_36790"/>
<gene>
    <name evidence="1" type="ORF">SXIM_36790</name>
</gene>
<keyword evidence="2" id="KW-1185">Reference proteome</keyword>
<dbReference type="HOGENOM" id="CLU_117640_1_0_11"/>
<organism evidence="1 2">
    <name type="scientific">Streptomyces xiamenensis</name>
    <dbReference type="NCBI Taxonomy" id="408015"/>
    <lineage>
        <taxon>Bacteria</taxon>
        <taxon>Bacillati</taxon>
        <taxon>Actinomycetota</taxon>
        <taxon>Actinomycetes</taxon>
        <taxon>Kitasatosporales</taxon>
        <taxon>Streptomycetaceae</taxon>
        <taxon>Streptomyces</taxon>
    </lineage>
</organism>
<name>A0A0F7FYE7_9ACTN</name>
<protein>
    <submittedName>
        <fullName evidence="1">Uncharacterized protein</fullName>
    </submittedName>
</protein>
<sequence>MPHRTTPGERGVQLLLAGWLAVTVLSQHPQRSFDALRRYDKVGAIPNWRFFAPFPIQHDYVLLYRVAGDDGQVTPWRRAMERQKRSWSSVVWSPGRRGEKSVLAVCAELVTDLLAGGQEAVRDGVPDRMLRAFVRQAALMDPETPADGRRCQFLICESGGYETAIAPKFLHASPFFALRPEAE</sequence>
<evidence type="ECO:0000313" key="1">
    <source>
        <dbReference type="EMBL" id="AKG45063.1"/>
    </source>
</evidence>
<dbReference type="STRING" id="408015.SXIM_36790"/>
<evidence type="ECO:0000313" key="2">
    <source>
        <dbReference type="Proteomes" id="UP000034034"/>
    </source>
</evidence>
<dbReference type="AlphaFoldDB" id="A0A0F7FYE7"/>
<dbReference type="RefSeq" id="WP_030737472.1">
    <property type="nucleotide sequence ID" value="NZ_CP009922.3"/>
</dbReference>
<reference evidence="1" key="1">
    <citation type="submission" date="2019-08" db="EMBL/GenBank/DDBJ databases">
        <title>Complete genome sequence of a mangrove-derived Streptomyces xiamenensis.</title>
        <authorList>
            <person name="Xu J."/>
        </authorList>
    </citation>
    <scope>NUCLEOTIDE SEQUENCE</scope>
    <source>
        <strain evidence="1">318</strain>
    </source>
</reference>